<proteinExistence type="inferred from homology"/>
<evidence type="ECO:0000256" key="7">
    <source>
        <dbReference type="ARBA" id="ARBA00022519"/>
    </source>
</evidence>
<sequence length="881" mass="99194">MISKNNQRKKEFNQEYFKKITNEIHCNSELSNEELFKKFNSSPNGLTKEQVDKNISTYGKNDTRDDKNEPVIIQFFKSFLNAFVFVLVIIGIITYLTSIAFVPKSQQSWSQIYIIVVLILVSGIITFTQEFRSEKAAESLRKLIKSTCFVKRDNKNFSKIDTKDLAVGDIVKLQTGDIIPADLKILECKDFFVSQSTLTGEAEPIEKHILNHSNSSEIGEYTNICLLGTNVVSGTATAIVIGTGENTYFGAMQDSLQETDPETNFDKSVKKVSKMLLKFMAIMVPLVLVIDWYQTKSFTSSLMFAASLAVGLTPEMLPTIVSENLAKGAVRMAKKKTVVKKIGSIQNFGSLEILCTDKTGTLTEDHIKVEECMDISGNHSDTVLKYAYINSVSQNGLQNVIDFAIIEAANERNFDNTVKNKINKLDELAFDFNRRRMSVLINENDNNILITKGAFEEMLQACKYVEINGEILEIDNKVLRNLKERVDYLNSEGMRVIGVAKRTLDKASLTLKDESEMTLIGFIGFLDPPKESTKEALEALKNYGVDVKILTGDNEVVTQKVCNQVGFEITGILLGNDIKNMTDNELRNAALKTNVFAKLNPIQKARIVRVLKNADKVVAFMGDGINDSIALKESDIGISVDTAVDIAKESADIILLEKDLMVLKEGIIEGRKVFANTTKYLKLTASSNYGNSLSVLMASIFLPFVPMLPIELLVQNLIYDITQIFIPWDNVDEELIAKPRKWDSKEIGKMMIVFGPTNSLFDLITFLTMWFIFGCTTNATAPLFQTGWFIEGISNSVFVLYALRTEKVPFFQSNPSWIFNLSIIVTVIFGWALPYLPIGRAMGMVYITPWYLVYIFVLMIIFCMLCQFTKKLYIKRFNRLL</sequence>
<dbReference type="SMART" id="SM00831">
    <property type="entry name" value="Cation_ATPase_N"/>
    <property type="match status" value="1"/>
</dbReference>
<dbReference type="Proteomes" id="UP000191448">
    <property type="component" value="Unassembled WGS sequence"/>
</dbReference>
<feature type="transmembrane region" description="Helical" evidence="18">
    <location>
        <begin position="693"/>
        <end position="714"/>
    </location>
</feature>
<dbReference type="Gene3D" id="3.40.1110.10">
    <property type="entry name" value="Calcium-transporting ATPase, cytoplasmic domain N"/>
    <property type="match status" value="1"/>
</dbReference>
<comment type="caution">
    <text evidence="20">The sequence shown here is derived from an EMBL/GenBank/DDBJ whole genome shotgun (WGS) entry which is preliminary data.</text>
</comment>
<evidence type="ECO:0000259" key="19">
    <source>
        <dbReference type="SMART" id="SM00831"/>
    </source>
</evidence>
<dbReference type="SFLD" id="SFLDS00003">
    <property type="entry name" value="Haloacid_Dehalogenase"/>
    <property type="match status" value="1"/>
</dbReference>
<evidence type="ECO:0000256" key="12">
    <source>
        <dbReference type="ARBA" id="ARBA00022842"/>
    </source>
</evidence>
<comment type="catalytic activity">
    <reaction evidence="17">
        <text>Mg(2+)(out) + ATP + H2O = Mg(2+)(in) + ADP + phosphate + H(+)</text>
        <dbReference type="Rhea" id="RHEA:10260"/>
        <dbReference type="ChEBI" id="CHEBI:15377"/>
        <dbReference type="ChEBI" id="CHEBI:15378"/>
        <dbReference type="ChEBI" id="CHEBI:18420"/>
        <dbReference type="ChEBI" id="CHEBI:30616"/>
        <dbReference type="ChEBI" id="CHEBI:43474"/>
        <dbReference type="ChEBI" id="CHEBI:456216"/>
        <dbReference type="EC" id="7.2.2.14"/>
    </reaction>
</comment>
<evidence type="ECO:0000313" key="21">
    <source>
        <dbReference type="Proteomes" id="UP000191448"/>
    </source>
</evidence>
<keyword evidence="9 18" id="KW-0812">Transmembrane</keyword>
<dbReference type="EMBL" id="LTAY01000022">
    <property type="protein sequence ID" value="OPX49613.1"/>
    <property type="molecule type" value="Genomic_DNA"/>
</dbReference>
<evidence type="ECO:0000256" key="8">
    <source>
        <dbReference type="ARBA" id="ARBA00022553"/>
    </source>
</evidence>
<keyword evidence="14 18" id="KW-1133">Transmembrane helix</keyword>
<dbReference type="RefSeq" id="WP_080021929.1">
    <property type="nucleotide sequence ID" value="NZ_LTAY01000022.1"/>
</dbReference>
<evidence type="ECO:0000256" key="3">
    <source>
        <dbReference type="ARBA" id="ARBA00008746"/>
    </source>
</evidence>
<dbReference type="InterPro" id="IPR023214">
    <property type="entry name" value="HAD_sf"/>
</dbReference>
<comment type="similarity">
    <text evidence="3">Belongs to the cation transport ATPase (P-type) (TC 3.A.3) family. Type IIIB subfamily.</text>
</comment>
<keyword evidence="7" id="KW-0997">Cell inner membrane</keyword>
<evidence type="ECO:0000256" key="13">
    <source>
        <dbReference type="ARBA" id="ARBA00022967"/>
    </source>
</evidence>
<comment type="function">
    <text evidence="1">Mediates magnesium influx to the cytosol.</text>
</comment>
<gene>
    <name evidence="20" type="primary">mgtA</name>
    <name evidence="20" type="ORF">CLTHE_05880</name>
</gene>
<dbReference type="InterPro" id="IPR006415">
    <property type="entry name" value="P-type_ATPase_IIIB"/>
</dbReference>
<evidence type="ECO:0000256" key="16">
    <source>
        <dbReference type="ARBA" id="ARBA00029806"/>
    </source>
</evidence>
<keyword evidence="6" id="KW-1003">Cell membrane</keyword>
<dbReference type="SUPFAM" id="SSF56784">
    <property type="entry name" value="HAD-like"/>
    <property type="match status" value="1"/>
</dbReference>
<keyword evidence="13" id="KW-1278">Translocase</keyword>
<dbReference type="CDD" id="cd02077">
    <property type="entry name" value="P-type_ATPase_Mg"/>
    <property type="match status" value="1"/>
</dbReference>
<evidence type="ECO:0000256" key="17">
    <source>
        <dbReference type="ARBA" id="ARBA00047295"/>
    </source>
</evidence>
<name>A0A1V4SY12_9CLOT</name>
<keyword evidence="11" id="KW-0067">ATP-binding</keyword>
<dbReference type="Pfam" id="PF13246">
    <property type="entry name" value="Cation_ATPase"/>
    <property type="match status" value="1"/>
</dbReference>
<dbReference type="InterPro" id="IPR004014">
    <property type="entry name" value="ATPase_P-typ_cation-transptr_N"/>
</dbReference>
<dbReference type="GO" id="GO:0005524">
    <property type="term" value="F:ATP binding"/>
    <property type="evidence" value="ECO:0007669"/>
    <property type="project" value="UniProtKB-KW"/>
</dbReference>
<dbReference type="Pfam" id="PF00690">
    <property type="entry name" value="Cation_ATPase_N"/>
    <property type="match status" value="1"/>
</dbReference>
<evidence type="ECO:0000256" key="2">
    <source>
        <dbReference type="ARBA" id="ARBA00004429"/>
    </source>
</evidence>
<feature type="transmembrane region" description="Helical" evidence="18">
    <location>
        <begin position="79"/>
        <end position="102"/>
    </location>
</feature>
<dbReference type="AlphaFoldDB" id="A0A1V4SY12"/>
<dbReference type="InterPro" id="IPR036412">
    <property type="entry name" value="HAD-like_sf"/>
</dbReference>
<dbReference type="Pfam" id="PF00122">
    <property type="entry name" value="E1-E2_ATPase"/>
    <property type="match status" value="1"/>
</dbReference>
<feature type="transmembrane region" description="Helical" evidence="18">
    <location>
        <begin position="108"/>
        <end position="127"/>
    </location>
</feature>
<evidence type="ECO:0000256" key="18">
    <source>
        <dbReference type="SAM" id="Phobius"/>
    </source>
</evidence>
<dbReference type="InterPro" id="IPR059000">
    <property type="entry name" value="ATPase_P-type_domA"/>
</dbReference>
<evidence type="ECO:0000313" key="20">
    <source>
        <dbReference type="EMBL" id="OPX49613.1"/>
    </source>
</evidence>
<comment type="subcellular location">
    <subcellularLocation>
        <location evidence="2">Cell inner membrane</location>
        <topology evidence="2">Multi-pass membrane protein</topology>
    </subcellularLocation>
</comment>
<dbReference type="Gene3D" id="2.70.150.10">
    <property type="entry name" value="Calcium-transporting ATPase, cytoplasmic transduction domain A"/>
    <property type="match status" value="1"/>
</dbReference>
<evidence type="ECO:0000256" key="1">
    <source>
        <dbReference type="ARBA" id="ARBA00003954"/>
    </source>
</evidence>
<feature type="transmembrane region" description="Helical" evidence="18">
    <location>
        <begin position="750"/>
        <end position="773"/>
    </location>
</feature>
<dbReference type="Gene3D" id="1.20.1110.10">
    <property type="entry name" value="Calcium-transporting ATPase, transmembrane domain"/>
    <property type="match status" value="1"/>
</dbReference>
<dbReference type="NCBIfam" id="TIGR01524">
    <property type="entry name" value="ATPase-IIIB_Mg"/>
    <property type="match status" value="1"/>
</dbReference>
<feature type="transmembrane region" description="Helical" evidence="18">
    <location>
        <begin position="275"/>
        <end position="293"/>
    </location>
</feature>
<evidence type="ECO:0000256" key="9">
    <source>
        <dbReference type="ARBA" id="ARBA00022692"/>
    </source>
</evidence>
<dbReference type="GO" id="GO:0015444">
    <property type="term" value="F:P-type magnesium transporter activity"/>
    <property type="evidence" value="ECO:0007669"/>
    <property type="project" value="UniProtKB-EC"/>
</dbReference>
<dbReference type="SFLD" id="SFLDF00027">
    <property type="entry name" value="p-type_atpase"/>
    <property type="match status" value="1"/>
</dbReference>
<keyword evidence="20" id="KW-0378">Hydrolase</keyword>
<evidence type="ECO:0000256" key="11">
    <source>
        <dbReference type="ARBA" id="ARBA00022840"/>
    </source>
</evidence>
<dbReference type="InterPro" id="IPR008250">
    <property type="entry name" value="ATPase_P-typ_transduc_dom_A_sf"/>
</dbReference>
<dbReference type="PRINTS" id="PR01836">
    <property type="entry name" value="MGATPASE"/>
</dbReference>
<evidence type="ECO:0000256" key="15">
    <source>
        <dbReference type="ARBA" id="ARBA00023136"/>
    </source>
</evidence>
<evidence type="ECO:0000256" key="6">
    <source>
        <dbReference type="ARBA" id="ARBA00022475"/>
    </source>
</evidence>
<dbReference type="NCBIfam" id="NF011702">
    <property type="entry name" value="PRK15122.1"/>
    <property type="match status" value="1"/>
</dbReference>
<dbReference type="InterPro" id="IPR044492">
    <property type="entry name" value="P_typ_ATPase_HD_dom"/>
</dbReference>
<protein>
    <recommendedName>
        <fullName evidence="5">Magnesium-transporting ATPase, P-type 1</fullName>
        <ecNumber evidence="4">7.2.2.14</ecNumber>
    </recommendedName>
    <alternativeName>
        <fullName evidence="16">Mg(2+) transport ATPase, P-type 1</fullName>
    </alternativeName>
</protein>
<keyword evidence="15 18" id="KW-0472">Membrane</keyword>
<dbReference type="InterPro" id="IPR023298">
    <property type="entry name" value="ATPase_P-typ_TM_dom_sf"/>
</dbReference>
<dbReference type="SFLD" id="SFLDG00002">
    <property type="entry name" value="C1.7:_P-type_atpase_like"/>
    <property type="match status" value="1"/>
</dbReference>
<evidence type="ECO:0000256" key="4">
    <source>
        <dbReference type="ARBA" id="ARBA00012786"/>
    </source>
</evidence>
<dbReference type="OrthoDB" id="9760364at2"/>
<feature type="domain" description="Cation-transporting P-type ATPase N-terminal" evidence="19">
    <location>
        <begin position="26"/>
        <end position="99"/>
    </location>
</feature>
<dbReference type="PROSITE" id="PS00154">
    <property type="entry name" value="ATPASE_E1_E2"/>
    <property type="match status" value="1"/>
</dbReference>
<dbReference type="GO" id="GO:0016887">
    <property type="term" value="F:ATP hydrolysis activity"/>
    <property type="evidence" value="ECO:0007669"/>
    <property type="project" value="InterPro"/>
</dbReference>
<dbReference type="Gene3D" id="3.40.50.1000">
    <property type="entry name" value="HAD superfamily/HAD-like"/>
    <property type="match status" value="1"/>
</dbReference>
<dbReference type="Pfam" id="PF00689">
    <property type="entry name" value="Cation_ATPase_C"/>
    <property type="match status" value="1"/>
</dbReference>
<keyword evidence="8" id="KW-0597">Phosphoprotein</keyword>
<accession>A0A1V4SY12</accession>
<dbReference type="InterPro" id="IPR001757">
    <property type="entry name" value="P_typ_ATPase"/>
</dbReference>
<keyword evidence="10" id="KW-0547">Nucleotide-binding</keyword>
<dbReference type="InterPro" id="IPR023299">
    <property type="entry name" value="ATPase_P-typ_cyto_dom_N"/>
</dbReference>
<evidence type="ECO:0000256" key="14">
    <source>
        <dbReference type="ARBA" id="ARBA00022989"/>
    </source>
</evidence>
<feature type="transmembrane region" description="Helical" evidence="18">
    <location>
        <begin position="815"/>
        <end position="838"/>
    </location>
</feature>
<dbReference type="SUPFAM" id="SSF81665">
    <property type="entry name" value="Calcium ATPase, transmembrane domain M"/>
    <property type="match status" value="1"/>
</dbReference>
<feature type="transmembrane region" description="Helical" evidence="18">
    <location>
        <begin position="785"/>
        <end position="803"/>
    </location>
</feature>
<dbReference type="InterPro" id="IPR018303">
    <property type="entry name" value="ATPase_P-typ_P_site"/>
</dbReference>
<reference evidence="20 21" key="1">
    <citation type="submission" date="2016-02" db="EMBL/GenBank/DDBJ databases">
        <title>Genome sequence of Clostridium thermobutyricum DSM 4928.</title>
        <authorList>
            <person name="Poehlein A."/>
            <person name="Daniel R."/>
        </authorList>
    </citation>
    <scope>NUCLEOTIDE SEQUENCE [LARGE SCALE GENOMIC DNA]</scope>
    <source>
        <strain evidence="20 21">DSM 4928</strain>
    </source>
</reference>
<keyword evidence="12" id="KW-0460">Magnesium</keyword>
<dbReference type="EC" id="7.2.2.14" evidence="4"/>
<dbReference type="GO" id="GO:0005886">
    <property type="term" value="C:plasma membrane"/>
    <property type="evidence" value="ECO:0007669"/>
    <property type="project" value="UniProtKB-SubCell"/>
</dbReference>
<dbReference type="NCBIfam" id="TIGR01494">
    <property type="entry name" value="ATPase_P-type"/>
    <property type="match status" value="2"/>
</dbReference>
<organism evidence="20 21">
    <name type="scientific">Clostridium thermobutyricum DSM 4928</name>
    <dbReference type="NCBI Taxonomy" id="1121339"/>
    <lineage>
        <taxon>Bacteria</taxon>
        <taxon>Bacillati</taxon>
        <taxon>Bacillota</taxon>
        <taxon>Clostridia</taxon>
        <taxon>Eubacteriales</taxon>
        <taxon>Clostridiaceae</taxon>
        <taxon>Clostridium</taxon>
    </lineage>
</organism>
<evidence type="ECO:0000256" key="10">
    <source>
        <dbReference type="ARBA" id="ARBA00022741"/>
    </source>
</evidence>
<evidence type="ECO:0000256" key="5">
    <source>
        <dbReference type="ARBA" id="ARBA00013555"/>
    </source>
</evidence>
<dbReference type="InterPro" id="IPR006068">
    <property type="entry name" value="ATPase_P-typ_cation-transptr_C"/>
</dbReference>
<dbReference type="PANTHER" id="PTHR42861">
    <property type="entry name" value="CALCIUM-TRANSPORTING ATPASE"/>
    <property type="match status" value="1"/>
</dbReference>
<feature type="transmembrane region" description="Helical" evidence="18">
    <location>
        <begin position="850"/>
        <end position="869"/>
    </location>
</feature>
<dbReference type="SUPFAM" id="SSF81653">
    <property type="entry name" value="Calcium ATPase, transduction domain A"/>
    <property type="match status" value="1"/>
</dbReference>